<protein>
    <recommendedName>
        <fullName evidence="12">IGFBP N-terminal domain-containing protein</fullName>
    </recommendedName>
</protein>
<feature type="domain" description="IGFBP N-terminal" evidence="8">
    <location>
        <begin position="33"/>
        <end position="113"/>
    </location>
</feature>
<dbReference type="PROSITE" id="PS51323">
    <property type="entry name" value="IGFBP_N_2"/>
    <property type="match status" value="1"/>
</dbReference>
<keyword evidence="3 7" id="KW-0732">Signal</keyword>
<dbReference type="Gene3D" id="4.10.40.20">
    <property type="match status" value="1"/>
</dbReference>
<dbReference type="PANTHER" id="PTHR14186:SF19">
    <property type="entry name" value="INSULIN-LIKE GROWTH FACTOR-BINDING PROTEIN 7"/>
    <property type="match status" value="1"/>
</dbReference>
<keyword evidence="2" id="KW-0964">Secreted</keyword>
<evidence type="ECO:0008006" key="12">
    <source>
        <dbReference type="Google" id="ProtNLM"/>
    </source>
</evidence>
<dbReference type="Gene3D" id="3.30.60.30">
    <property type="match status" value="1"/>
</dbReference>
<evidence type="ECO:0000256" key="1">
    <source>
        <dbReference type="ARBA" id="ARBA00004613"/>
    </source>
</evidence>
<keyword evidence="5" id="KW-0340">Growth factor binding</keyword>
<dbReference type="PROSITE" id="PS51465">
    <property type="entry name" value="KAZAL_2"/>
    <property type="match status" value="1"/>
</dbReference>
<dbReference type="InterPro" id="IPR009030">
    <property type="entry name" value="Growth_fac_rcpt_cys_sf"/>
</dbReference>
<keyword evidence="6" id="KW-0393">Immunoglobulin domain</keyword>
<dbReference type="PANTHER" id="PTHR14186">
    <property type="entry name" value="INSULIN-LIKE GROWTH FACTOR BINDING PROTEIN-RELATED"/>
    <property type="match status" value="1"/>
</dbReference>
<reference evidence="10 11" key="1">
    <citation type="submission" date="2016-06" db="EMBL/GenBank/DDBJ databases">
        <title>The Draft Genome Sequence and Annotation of the Desert Woodrat Neotoma lepida.</title>
        <authorList>
            <person name="Campbell M."/>
            <person name="Oakeson K.F."/>
            <person name="Yandell M."/>
            <person name="Halpert J.R."/>
            <person name="Dearing D."/>
        </authorList>
    </citation>
    <scope>NUCLEOTIDE SEQUENCE [LARGE SCALE GENOMIC DNA]</scope>
    <source>
        <strain evidence="10">417</strain>
        <tissue evidence="10">Liver</tissue>
    </source>
</reference>
<dbReference type="InterPro" id="IPR036058">
    <property type="entry name" value="Kazal_dom_sf"/>
</dbReference>
<evidence type="ECO:0000256" key="5">
    <source>
        <dbReference type="ARBA" id="ARBA00023183"/>
    </source>
</evidence>
<dbReference type="GO" id="GO:0001558">
    <property type="term" value="P:regulation of cell growth"/>
    <property type="evidence" value="ECO:0007669"/>
    <property type="project" value="InterPro"/>
</dbReference>
<sequence length="250" mass="26281">MQSPRTAHFSLLLLLLAAPSLALPSGTSRSASAASVCPERCDPTRCAPPPTDCEGGRVRDACGCCEVCGAIEGAACGLQEGPCGEGLQCVVPFGVPASATVRRRAQAGLCVCASSEPVCGSDAKTYTNLCQLRAASRRSEKLRQPPVIVLQRGACGQGTRPTLSCTPGWLPTLAIPTRPVRAKGRQRTVWCSGHPVSGGEGRDSGWLCFMGYLGPNFCSQHRVVQRNAKQNSVLSAVMITTDVIIKALMR</sequence>
<comment type="caution">
    <text evidence="10">The sequence shown here is derived from an EMBL/GenBank/DDBJ whole genome shotgun (WGS) entry which is preliminary data.</text>
</comment>
<proteinExistence type="predicted"/>
<feature type="signal peptide" evidence="7">
    <location>
        <begin position="1"/>
        <end position="22"/>
    </location>
</feature>
<evidence type="ECO:0000313" key="10">
    <source>
        <dbReference type="EMBL" id="OBS66533.1"/>
    </source>
</evidence>
<keyword evidence="4" id="KW-1015">Disulfide bond</keyword>
<comment type="subcellular location">
    <subcellularLocation>
        <location evidence="1">Secreted</location>
    </subcellularLocation>
</comment>
<dbReference type="SUPFAM" id="SSF100895">
    <property type="entry name" value="Kazal-type serine protease inhibitors"/>
    <property type="match status" value="1"/>
</dbReference>
<feature type="domain" description="Kazal-like" evidence="9">
    <location>
        <begin position="110"/>
        <end position="157"/>
    </location>
</feature>
<dbReference type="Pfam" id="PF07648">
    <property type="entry name" value="Kazal_2"/>
    <property type="match status" value="1"/>
</dbReference>
<evidence type="ECO:0000256" key="4">
    <source>
        <dbReference type="ARBA" id="ARBA00023157"/>
    </source>
</evidence>
<dbReference type="SUPFAM" id="SSF57184">
    <property type="entry name" value="Growth factor receptor domain"/>
    <property type="match status" value="1"/>
</dbReference>
<dbReference type="Proteomes" id="UP000092124">
    <property type="component" value="Unassembled WGS sequence"/>
</dbReference>
<accession>A0A1A6GJT5</accession>
<organism evidence="10 11">
    <name type="scientific">Neotoma lepida</name>
    <name type="common">Desert woodrat</name>
    <dbReference type="NCBI Taxonomy" id="56216"/>
    <lineage>
        <taxon>Eukaryota</taxon>
        <taxon>Metazoa</taxon>
        <taxon>Chordata</taxon>
        <taxon>Craniata</taxon>
        <taxon>Vertebrata</taxon>
        <taxon>Euteleostomi</taxon>
        <taxon>Mammalia</taxon>
        <taxon>Eutheria</taxon>
        <taxon>Euarchontoglires</taxon>
        <taxon>Glires</taxon>
        <taxon>Rodentia</taxon>
        <taxon>Myomorpha</taxon>
        <taxon>Muroidea</taxon>
        <taxon>Cricetidae</taxon>
        <taxon>Neotominae</taxon>
        <taxon>Neotoma</taxon>
    </lineage>
</organism>
<dbReference type="EMBL" id="LZPO01087227">
    <property type="protein sequence ID" value="OBS66533.1"/>
    <property type="molecule type" value="Genomic_DNA"/>
</dbReference>
<dbReference type="SMART" id="SM00280">
    <property type="entry name" value="KAZAL"/>
    <property type="match status" value="1"/>
</dbReference>
<gene>
    <name evidence="10" type="ORF">A6R68_04928</name>
</gene>
<evidence type="ECO:0000256" key="3">
    <source>
        <dbReference type="ARBA" id="ARBA00022729"/>
    </source>
</evidence>
<dbReference type="CDD" id="cd00104">
    <property type="entry name" value="KAZAL_FS"/>
    <property type="match status" value="1"/>
</dbReference>
<dbReference type="SMART" id="SM00121">
    <property type="entry name" value="IB"/>
    <property type="match status" value="1"/>
</dbReference>
<evidence type="ECO:0000259" key="8">
    <source>
        <dbReference type="PROSITE" id="PS51323"/>
    </source>
</evidence>
<dbReference type="FunFam" id="3.30.60.30:FF:000026">
    <property type="entry name" value="Insulin-like growth factor-binding protein 7"/>
    <property type="match status" value="1"/>
</dbReference>
<dbReference type="Pfam" id="PF00219">
    <property type="entry name" value="IGFBP"/>
    <property type="match status" value="1"/>
</dbReference>
<feature type="chain" id="PRO_5008345655" description="IGFBP N-terminal domain-containing protein" evidence="7">
    <location>
        <begin position="23"/>
        <end position="250"/>
    </location>
</feature>
<dbReference type="FunFam" id="4.10.40.20:FF:000004">
    <property type="entry name" value="HtrA serine peptidase 3"/>
    <property type="match status" value="1"/>
</dbReference>
<dbReference type="InterPro" id="IPR000867">
    <property type="entry name" value="IGFBP-like"/>
</dbReference>
<dbReference type="AlphaFoldDB" id="A0A1A6GJT5"/>
<dbReference type="InterPro" id="IPR002350">
    <property type="entry name" value="Kazal_dom"/>
</dbReference>
<dbReference type="GO" id="GO:0009966">
    <property type="term" value="P:regulation of signal transduction"/>
    <property type="evidence" value="ECO:0007669"/>
    <property type="project" value="TreeGrafter"/>
</dbReference>
<dbReference type="InterPro" id="IPR011390">
    <property type="entry name" value="IGFBP_rP_mac25"/>
</dbReference>
<dbReference type="OrthoDB" id="4217619at2759"/>
<name>A0A1A6GJT5_NEOLE</name>
<dbReference type="STRING" id="56216.A0A1A6GJT5"/>
<dbReference type="GO" id="GO:0005576">
    <property type="term" value="C:extracellular region"/>
    <property type="evidence" value="ECO:0007669"/>
    <property type="project" value="UniProtKB-SubCell"/>
</dbReference>
<evidence type="ECO:0000259" key="9">
    <source>
        <dbReference type="PROSITE" id="PS51465"/>
    </source>
</evidence>
<evidence type="ECO:0000256" key="2">
    <source>
        <dbReference type="ARBA" id="ARBA00022525"/>
    </source>
</evidence>
<evidence type="ECO:0000313" key="11">
    <source>
        <dbReference type="Proteomes" id="UP000092124"/>
    </source>
</evidence>
<dbReference type="GO" id="GO:0005520">
    <property type="term" value="F:insulin-like growth factor binding"/>
    <property type="evidence" value="ECO:0007669"/>
    <property type="project" value="InterPro"/>
</dbReference>
<evidence type="ECO:0000256" key="6">
    <source>
        <dbReference type="ARBA" id="ARBA00023319"/>
    </source>
</evidence>
<keyword evidence="11" id="KW-1185">Reference proteome</keyword>
<evidence type="ECO:0000256" key="7">
    <source>
        <dbReference type="SAM" id="SignalP"/>
    </source>
</evidence>